<organism evidence="14 15">
    <name type="scientific">Penicillium canariense</name>
    <dbReference type="NCBI Taxonomy" id="189055"/>
    <lineage>
        <taxon>Eukaryota</taxon>
        <taxon>Fungi</taxon>
        <taxon>Dikarya</taxon>
        <taxon>Ascomycota</taxon>
        <taxon>Pezizomycotina</taxon>
        <taxon>Eurotiomycetes</taxon>
        <taxon>Eurotiomycetidae</taxon>
        <taxon>Eurotiales</taxon>
        <taxon>Aspergillaceae</taxon>
        <taxon>Penicillium</taxon>
    </lineage>
</organism>
<evidence type="ECO:0000256" key="6">
    <source>
        <dbReference type="ARBA" id="ARBA00022741"/>
    </source>
</evidence>
<keyword evidence="15" id="KW-1185">Reference proteome</keyword>
<feature type="transmembrane region" description="Helical" evidence="11">
    <location>
        <begin position="27"/>
        <end position="51"/>
    </location>
</feature>
<dbReference type="PROSITE" id="PS50929">
    <property type="entry name" value="ABC_TM1F"/>
    <property type="match status" value="2"/>
</dbReference>
<dbReference type="EMBL" id="JAPQKN010000002">
    <property type="protein sequence ID" value="KAJ5168928.1"/>
    <property type="molecule type" value="Genomic_DNA"/>
</dbReference>
<dbReference type="Proteomes" id="UP001149163">
    <property type="component" value="Unassembled WGS sequence"/>
</dbReference>
<dbReference type="SMART" id="SM00382">
    <property type="entry name" value="AAA"/>
    <property type="match status" value="2"/>
</dbReference>
<dbReference type="PANTHER" id="PTHR43394">
    <property type="entry name" value="ATP-DEPENDENT PERMEASE MDL1, MITOCHONDRIAL"/>
    <property type="match status" value="1"/>
</dbReference>
<evidence type="ECO:0000259" key="12">
    <source>
        <dbReference type="PROSITE" id="PS50893"/>
    </source>
</evidence>
<dbReference type="AlphaFoldDB" id="A0A9W9I8U5"/>
<evidence type="ECO:0000313" key="14">
    <source>
        <dbReference type="EMBL" id="KAJ5168928.1"/>
    </source>
</evidence>
<keyword evidence="9 11" id="KW-0472">Membrane</keyword>
<dbReference type="PROSITE" id="PS50893">
    <property type="entry name" value="ABC_TRANSPORTER_2"/>
    <property type="match status" value="2"/>
</dbReference>
<dbReference type="Gene3D" id="3.40.50.300">
    <property type="entry name" value="P-loop containing nucleotide triphosphate hydrolases"/>
    <property type="match status" value="2"/>
</dbReference>
<feature type="transmembrane region" description="Helical" evidence="11">
    <location>
        <begin position="804"/>
        <end position="828"/>
    </location>
</feature>
<feature type="transmembrane region" description="Helical" evidence="11">
    <location>
        <begin position="951"/>
        <end position="974"/>
    </location>
</feature>
<dbReference type="GO" id="GO:0015421">
    <property type="term" value="F:ABC-type oligopeptide transporter activity"/>
    <property type="evidence" value="ECO:0007669"/>
    <property type="project" value="TreeGrafter"/>
</dbReference>
<keyword evidence="8 11" id="KW-1133">Transmembrane helix</keyword>
<feature type="domain" description="ABC transporter" evidence="12">
    <location>
        <begin position="1014"/>
        <end position="1245"/>
    </location>
</feature>
<dbReference type="FunFam" id="3.40.50.300:FF:000967">
    <property type="entry name" value="ABC multidrug transporter mdr4"/>
    <property type="match status" value="1"/>
</dbReference>
<feature type="transmembrane region" description="Helical" evidence="11">
    <location>
        <begin position="834"/>
        <end position="859"/>
    </location>
</feature>
<dbReference type="InterPro" id="IPR027417">
    <property type="entry name" value="P-loop_NTPase"/>
</dbReference>
<feature type="domain" description="ABC transmembrane type-1" evidence="13">
    <location>
        <begin position="691"/>
        <end position="979"/>
    </location>
</feature>
<feature type="domain" description="ABC transmembrane type-1" evidence="13">
    <location>
        <begin position="40"/>
        <end position="329"/>
    </location>
</feature>
<sequence>MAPKYTEASIIEKQISFSVVKITFLGLYRYATTIDAVLLFICAVSAILAGACQPAPTLVFSRIAYIFVQTEGTTGHQDSSSAVDHYTLLFLYIAIGSFVTQYVSTTGFIYLGAKITRRIKEHCMESILTQNVALFDERGAGEIATQLTSDAHLIQEGLSQKLALTLSAVGTLGATFIIAFTVQWKITFMLIWCIVVGVILLLGGNKIAARYSGKALEAYSAGGSLAEEALSAIRYTTALGMQRDILDRYSTQIKSAEKHGFRLKSFMGAMVGFAVGIGYVNVALAFWQGSRYLSFGSATFTAVVTITLAIKSAAFSVLGVGANAGAFVSAVAAGGRVFSLIDRISPIDSSSADGLVISDDIVGQIEFRDVKHIYPSRPSVVVADNLTLTFRPGQMTAVVGSSGAGKSTIGHLLERFYDPVAGQILLDNLDIRDINLKSLRQNIRLVDQEPSLFNTTVVENIAYGLVGTKFESHTPEKKQQMIENAARLACAHDFIMQLPDGYLTRVGARGSKLSGGQKQRIAIARALIGQPKILILDEATSALDTTTEIQVQNTLKAVRSTCTTIIIAHRLSTIQGADNIIVLDGGRIVEQGKHDHLMQLQGNYFLLVEAQTHRDSAGNTIDAKVEADLTEKRLSISKALDTQLALDGELPASWLKTSPDDLIDKSNGDSSLALARFVASLNLKELPIISLGLVCSIIAGFEEPISAILFGKAITAIALPPSEGSLLRRRAGLWSLMFLVLALVECLVFIIQGVAFAYCSERLVYRARYRALEAILRQEISFFEKEENSIGALTSLLSVESTNLAGISGATLGTILIAISTLVTAFVVGCAFGWKLALVCSSVIPVLVGSGFYGVWLVARLQEQTDRVSKETAAYATETVTSIQTVFAFTREQDVLAYFKQVLAISERAGLKTNLKTSALYALSQSLLYACMGLGFWFGGRLILWREYSTFQFVTVYSSITMGAFSAGLVFSFAPDIGKAKKSAQDFKRLFDRKSKIDPLNSSGYSVGNVQGRIEFRNVSFRYPSRPDLVLDGVSFTIEPGQHVALVGETGSGKSTIISLLERFYDPTHGEILVDGQPITTLNVKEYRQALGLVIQEPSLYDGTIRENLLLGLNPEATSDEMIASACKTANIYDFILSLPDGFSTTVGNRGSQLSGGQKQRLALARALVQRPAILLLDEATSAVDAKSEKLIQEALDSASECRTALTIAHRLSTVRNADVIYVLDQGRIIEAGLAVKDEGLVEGLD</sequence>
<dbReference type="CDD" id="cd18578">
    <property type="entry name" value="ABC_6TM_Pgp_ABCB1_D2_like"/>
    <property type="match status" value="1"/>
</dbReference>
<feature type="transmembrane region" description="Helical" evidence="11">
    <location>
        <begin position="918"/>
        <end position="939"/>
    </location>
</feature>
<dbReference type="Pfam" id="PF00664">
    <property type="entry name" value="ABC_membrane"/>
    <property type="match status" value="2"/>
</dbReference>
<protein>
    <submittedName>
        <fullName evidence="14">Leptomycin B resistance protein pmd1</fullName>
    </submittedName>
</protein>
<evidence type="ECO:0000256" key="5">
    <source>
        <dbReference type="ARBA" id="ARBA00022737"/>
    </source>
</evidence>
<keyword evidence="6" id="KW-0547">Nucleotide-binding</keyword>
<dbReference type="GO" id="GO:0016887">
    <property type="term" value="F:ATP hydrolysis activity"/>
    <property type="evidence" value="ECO:0007669"/>
    <property type="project" value="InterPro"/>
</dbReference>
<dbReference type="InterPro" id="IPR011527">
    <property type="entry name" value="ABC1_TM_dom"/>
</dbReference>
<comment type="subcellular location">
    <subcellularLocation>
        <location evidence="1">Membrane</location>
        <topology evidence="1">Multi-pass membrane protein</topology>
    </subcellularLocation>
</comment>
<keyword evidence="4 11" id="KW-0812">Transmembrane</keyword>
<dbReference type="InterPro" id="IPR003593">
    <property type="entry name" value="AAA+_ATPase"/>
</dbReference>
<feature type="transmembrane region" description="Helical" evidence="11">
    <location>
        <begin position="733"/>
        <end position="759"/>
    </location>
</feature>
<reference evidence="14" key="1">
    <citation type="submission" date="2022-11" db="EMBL/GenBank/DDBJ databases">
        <authorList>
            <person name="Petersen C."/>
        </authorList>
    </citation>
    <scope>NUCLEOTIDE SEQUENCE</scope>
    <source>
        <strain evidence="14">IBT 26290</strain>
    </source>
</reference>
<dbReference type="Pfam" id="PF00005">
    <property type="entry name" value="ABC_tran"/>
    <property type="match status" value="2"/>
</dbReference>
<evidence type="ECO:0000313" key="15">
    <source>
        <dbReference type="Proteomes" id="UP001149163"/>
    </source>
</evidence>
<feature type="transmembrane region" description="Helical" evidence="11">
    <location>
        <begin position="186"/>
        <end position="204"/>
    </location>
</feature>
<keyword evidence="3" id="KW-0813">Transport</keyword>
<keyword evidence="10" id="KW-0325">Glycoprotein</keyword>
<dbReference type="SUPFAM" id="SSF52540">
    <property type="entry name" value="P-loop containing nucleoside triphosphate hydrolases"/>
    <property type="match status" value="2"/>
</dbReference>
<dbReference type="CDD" id="cd18577">
    <property type="entry name" value="ABC_6TM_Pgp_ABCB1_D1_like"/>
    <property type="match status" value="1"/>
</dbReference>
<proteinExistence type="inferred from homology"/>
<keyword evidence="5" id="KW-0677">Repeat</keyword>
<dbReference type="GeneID" id="81425823"/>
<name>A0A9W9I8U5_9EURO</name>
<accession>A0A9W9I8U5</accession>
<gene>
    <name evidence="14" type="ORF">N7482_004522</name>
</gene>
<evidence type="ECO:0000256" key="10">
    <source>
        <dbReference type="ARBA" id="ARBA00023180"/>
    </source>
</evidence>
<dbReference type="InterPro" id="IPR003439">
    <property type="entry name" value="ABC_transporter-like_ATP-bd"/>
</dbReference>
<dbReference type="GO" id="GO:0005743">
    <property type="term" value="C:mitochondrial inner membrane"/>
    <property type="evidence" value="ECO:0007669"/>
    <property type="project" value="TreeGrafter"/>
</dbReference>
<feature type="transmembrane region" description="Helical" evidence="11">
    <location>
        <begin position="266"/>
        <end position="286"/>
    </location>
</feature>
<feature type="transmembrane region" description="Helical" evidence="11">
    <location>
        <begin position="89"/>
        <end position="111"/>
    </location>
</feature>
<evidence type="ECO:0000256" key="11">
    <source>
        <dbReference type="SAM" id="Phobius"/>
    </source>
</evidence>
<evidence type="ECO:0000256" key="8">
    <source>
        <dbReference type="ARBA" id="ARBA00022989"/>
    </source>
</evidence>
<dbReference type="SUPFAM" id="SSF90123">
    <property type="entry name" value="ABC transporter transmembrane region"/>
    <property type="match status" value="2"/>
</dbReference>
<dbReference type="FunFam" id="3.40.50.300:FF:000240">
    <property type="entry name" value="ABC transporter B family member 20"/>
    <property type="match status" value="1"/>
</dbReference>
<evidence type="ECO:0000259" key="13">
    <source>
        <dbReference type="PROSITE" id="PS50929"/>
    </source>
</evidence>
<evidence type="ECO:0000256" key="9">
    <source>
        <dbReference type="ARBA" id="ARBA00023136"/>
    </source>
</evidence>
<dbReference type="GO" id="GO:0090374">
    <property type="term" value="P:oligopeptide export from mitochondrion"/>
    <property type="evidence" value="ECO:0007669"/>
    <property type="project" value="TreeGrafter"/>
</dbReference>
<dbReference type="InterPro" id="IPR017871">
    <property type="entry name" value="ABC_transporter-like_CS"/>
</dbReference>
<dbReference type="PANTHER" id="PTHR43394:SF11">
    <property type="entry name" value="ATP-BINDING CASSETTE TRANSPORTER"/>
    <property type="match status" value="1"/>
</dbReference>
<evidence type="ECO:0000256" key="3">
    <source>
        <dbReference type="ARBA" id="ARBA00022448"/>
    </source>
</evidence>
<comment type="caution">
    <text evidence="14">The sequence shown here is derived from an EMBL/GenBank/DDBJ whole genome shotgun (WGS) entry which is preliminary data.</text>
</comment>
<feature type="transmembrane region" description="Helical" evidence="11">
    <location>
        <begin position="292"/>
        <end position="310"/>
    </location>
</feature>
<evidence type="ECO:0000256" key="2">
    <source>
        <dbReference type="ARBA" id="ARBA00007577"/>
    </source>
</evidence>
<comment type="similarity">
    <text evidence="2">Belongs to the ABC transporter superfamily. ABCB family. Multidrug resistance exporter (TC 3.A.1.201) subfamily.</text>
</comment>
<dbReference type="InterPro" id="IPR039421">
    <property type="entry name" value="Type_1_exporter"/>
</dbReference>
<dbReference type="OrthoDB" id="6500128at2759"/>
<dbReference type="Gene3D" id="1.20.1560.10">
    <property type="entry name" value="ABC transporter type 1, transmembrane domain"/>
    <property type="match status" value="1"/>
</dbReference>
<keyword evidence="7" id="KW-0067">ATP-binding</keyword>
<feature type="domain" description="ABC transporter" evidence="12">
    <location>
        <begin position="365"/>
        <end position="610"/>
    </location>
</feature>
<dbReference type="CDD" id="cd03249">
    <property type="entry name" value="ABC_MTABC3_MDL1_MDL2"/>
    <property type="match status" value="2"/>
</dbReference>
<dbReference type="PROSITE" id="PS00211">
    <property type="entry name" value="ABC_TRANSPORTER_1"/>
    <property type="match status" value="2"/>
</dbReference>
<dbReference type="GO" id="GO:0005524">
    <property type="term" value="F:ATP binding"/>
    <property type="evidence" value="ECO:0007669"/>
    <property type="project" value="UniProtKB-KW"/>
</dbReference>
<evidence type="ECO:0000256" key="1">
    <source>
        <dbReference type="ARBA" id="ARBA00004141"/>
    </source>
</evidence>
<feature type="transmembrane region" description="Helical" evidence="11">
    <location>
        <begin position="162"/>
        <end position="180"/>
    </location>
</feature>
<evidence type="ECO:0000256" key="4">
    <source>
        <dbReference type="ARBA" id="ARBA00022692"/>
    </source>
</evidence>
<dbReference type="InterPro" id="IPR036640">
    <property type="entry name" value="ABC1_TM_sf"/>
</dbReference>
<reference evidence="14" key="2">
    <citation type="journal article" date="2023" name="IMA Fungus">
        <title>Comparative genomic study of the Penicillium genus elucidates a diverse pangenome and 15 lateral gene transfer events.</title>
        <authorList>
            <person name="Petersen C."/>
            <person name="Sorensen T."/>
            <person name="Nielsen M.R."/>
            <person name="Sondergaard T.E."/>
            <person name="Sorensen J.L."/>
            <person name="Fitzpatrick D.A."/>
            <person name="Frisvad J.C."/>
            <person name="Nielsen K.L."/>
        </authorList>
    </citation>
    <scope>NUCLEOTIDE SEQUENCE</scope>
    <source>
        <strain evidence="14">IBT 26290</strain>
    </source>
</reference>
<evidence type="ECO:0000256" key="7">
    <source>
        <dbReference type="ARBA" id="ARBA00022840"/>
    </source>
</evidence>
<dbReference type="RefSeq" id="XP_056545389.1">
    <property type="nucleotide sequence ID" value="XM_056686647.1"/>
</dbReference>